<dbReference type="EMBL" id="JANSHE010000292">
    <property type="protein sequence ID" value="KAJ3013041.1"/>
    <property type="molecule type" value="Genomic_DNA"/>
</dbReference>
<sequence>MDYISTVWPNQARRRTGNLFRGPGAGAPSLFDSAESICCGHHYDIEAREIEGSKLLQSTTMKGAIWLDCDPGHDDATAILLGLHCRNVRLLGVSTVHGNASAENTNNNAARCLYAFAAAEHIRVCPGATKPLIRPERHDPEIHGLDGLGGVEGLPRADTAEVQARLRANGEAIRAIEGIAHAAKNLYKDGIGRKLIIVSTGPMTNIALFVKEIVFMGGGVGIGNRSASAEFNILCDPEAAQIVLDVLIKKTMIPLNVTHTAIVTPAIHHRLLNPNLPPSPDGRLPPAATPLRHMLSTLINFFTESYKSTFGFMDGPPLHDALTIAYVAAPELFTCRRFRVDVELSGTHTVGETVVDVWNYRSCDDSWGRHGKNCLVAERLDVEGFFEFFLGCVERCDKVSPLNPGTIPQSELGFWPRRSNAVSPPACAHASDSLIQRSYWWPSIRRDVQAYVKGCAVCQRTKIDHRPRAAPLHPNPIAAWNWEYISVDMITGLPECQGYNAILMVCCMKSKDYIPIPCTKELKAEGYANLLVKHVVTVHGLPKRITSDRGPQFEARLTADLYYKLGIERNLSTAYHPQTDGQTERLNQEIENYLRIFVNYRQTDWVSWLPLAAYSYRIREHSTTGFSPFYMTHSRHPYTGVEPEGPVKTESVTQFVARMKDIQEEATAAIQIAQEAMKRKYDRHRAQAREYQAGDWVYLEAYNIRTERPTKKLEDRRYGPFRVSEKVGPSAYRLELPARWHRIHPVFNEVLLVPAHAPSFANQIRDLPIPDLVAPGLEPEEILDSKLESGTIKYYVKWKNRARAEATWEVRTPELAHLAAEFHRRFPTAPRMPTIRVPPRVQPVSDPSRVDATMRGGDVTDRRAYLLSRIDYRPHALRARTSPRRALPMQHPCFDTSGIHAPDRLPS</sequence>
<evidence type="ECO:0000313" key="2">
    <source>
        <dbReference type="Proteomes" id="UP001144978"/>
    </source>
</evidence>
<dbReference type="Proteomes" id="UP001144978">
    <property type="component" value="Unassembled WGS sequence"/>
</dbReference>
<name>A0ACC1Q7C1_9APHY</name>
<comment type="caution">
    <text evidence="1">The sequence shown here is derived from an EMBL/GenBank/DDBJ whole genome shotgun (WGS) entry which is preliminary data.</text>
</comment>
<accession>A0ACC1Q7C1</accession>
<organism evidence="1 2">
    <name type="scientific">Trametes sanguinea</name>
    <dbReference type="NCBI Taxonomy" id="158606"/>
    <lineage>
        <taxon>Eukaryota</taxon>
        <taxon>Fungi</taxon>
        <taxon>Dikarya</taxon>
        <taxon>Basidiomycota</taxon>
        <taxon>Agaricomycotina</taxon>
        <taxon>Agaricomycetes</taxon>
        <taxon>Polyporales</taxon>
        <taxon>Polyporaceae</taxon>
        <taxon>Trametes</taxon>
    </lineage>
</organism>
<evidence type="ECO:0000313" key="1">
    <source>
        <dbReference type="EMBL" id="KAJ3013041.1"/>
    </source>
</evidence>
<protein>
    <submittedName>
        <fullName evidence="1">Uncharacterized protein</fullName>
    </submittedName>
</protein>
<keyword evidence="2" id="KW-1185">Reference proteome</keyword>
<gene>
    <name evidence="1" type="ORF">NUW54_g1709</name>
</gene>
<reference evidence="1" key="1">
    <citation type="submission" date="2022-08" db="EMBL/GenBank/DDBJ databases">
        <title>Genome Sequence of Pycnoporus sanguineus.</title>
        <authorList>
            <person name="Buettner E."/>
        </authorList>
    </citation>
    <scope>NUCLEOTIDE SEQUENCE</scope>
    <source>
        <strain evidence="1">CG-C14</strain>
    </source>
</reference>
<proteinExistence type="predicted"/>